<feature type="region of interest" description="Disordered" evidence="3">
    <location>
        <begin position="38"/>
        <end position="79"/>
    </location>
</feature>
<feature type="transmembrane region" description="Helical" evidence="4">
    <location>
        <begin position="7"/>
        <end position="27"/>
    </location>
</feature>
<name>A0A0R1YTY1_9LACO</name>
<dbReference type="InterPro" id="IPR001466">
    <property type="entry name" value="Beta-lactam-related"/>
</dbReference>
<evidence type="ECO:0000313" key="6">
    <source>
        <dbReference type="EMBL" id="KRM45959.1"/>
    </source>
</evidence>
<keyword evidence="2 4" id="KW-0472">Membrane</keyword>
<dbReference type="Gene3D" id="3.40.710.10">
    <property type="entry name" value="DD-peptidase/beta-lactamase superfamily"/>
    <property type="match status" value="1"/>
</dbReference>
<dbReference type="InterPro" id="IPR012338">
    <property type="entry name" value="Beta-lactam/transpept-like"/>
</dbReference>
<dbReference type="InterPro" id="IPR050491">
    <property type="entry name" value="AmpC-like"/>
</dbReference>
<comment type="caution">
    <text evidence="6">The sequence shown here is derived from an EMBL/GenBank/DDBJ whole genome shotgun (WGS) entry which is preliminary data.</text>
</comment>
<evidence type="ECO:0000256" key="3">
    <source>
        <dbReference type="SAM" id="MobiDB-lite"/>
    </source>
</evidence>
<keyword evidence="4" id="KW-0812">Transmembrane</keyword>
<feature type="compositionally biased region" description="Basic and acidic residues" evidence="3">
    <location>
        <begin position="46"/>
        <end position="63"/>
    </location>
</feature>
<sequence>MKRGRTYLYILGIILVVFGTVGGAMYWRANNHQFQTQQAARRRNARAREQAFSKDEKKREESAARTAPKQIKHQSSKQTRQITSYLKKNHFVGSALIVKNNRIIYTQGFGYANYKSDTANTPSSEYQILSIQKSLTAGMIMKLVSQHKLSLNTKLSKYYPKVKNSKNITIRNMLDMYSGLTMSETGSDSLLNESNVVSFAVNHTVTRSPKYKDWYQPVNYVLLAGIISKITHKSYGKYFDKVFTKPLKLKGTGFVQHWAGRPNRTLGYHWLYPTQIKPNYTRVYHEAKASMQNELGTGQVFMSTYDLFKSEQAILKGKIFPKAYAAILHQPGGNAPYGGGVYNQSNGIRSHGIGYGYESSVFMTRNGKSGVVLLSNDYRPANQIQNFATRLFNDLTV</sequence>
<proteinExistence type="predicted"/>
<evidence type="ECO:0000313" key="7">
    <source>
        <dbReference type="Proteomes" id="UP000051957"/>
    </source>
</evidence>
<reference evidence="6 7" key="1">
    <citation type="journal article" date="2015" name="Genome Announc.">
        <title>Expanding the biotechnology potential of lactobacilli through comparative genomics of 213 strains and associated genera.</title>
        <authorList>
            <person name="Sun Z."/>
            <person name="Harris H.M."/>
            <person name="McCann A."/>
            <person name="Guo C."/>
            <person name="Argimon S."/>
            <person name="Zhang W."/>
            <person name="Yang X."/>
            <person name="Jeffery I.B."/>
            <person name="Cooney J.C."/>
            <person name="Kagawa T.F."/>
            <person name="Liu W."/>
            <person name="Song Y."/>
            <person name="Salvetti E."/>
            <person name="Wrobel A."/>
            <person name="Rasinkangas P."/>
            <person name="Parkhill J."/>
            <person name="Rea M.C."/>
            <person name="O'Sullivan O."/>
            <person name="Ritari J."/>
            <person name="Douillard F.P."/>
            <person name="Paul Ross R."/>
            <person name="Yang R."/>
            <person name="Briner A.E."/>
            <person name="Felis G.E."/>
            <person name="de Vos W.M."/>
            <person name="Barrangou R."/>
            <person name="Klaenhammer T.R."/>
            <person name="Caufield P.W."/>
            <person name="Cui Y."/>
            <person name="Zhang H."/>
            <person name="O'Toole P.W."/>
        </authorList>
    </citation>
    <scope>NUCLEOTIDE SEQUENCE [LARGE SCALE GENOMIC DNA]</scope>
    <source>
        <strain evidence="6 7">DSM 5707</strain>
    </source>
</reference>
<feature type="domain" description="Beta-lactamase-related" evidence="5">
    <location>
        <begin position="84"/>
        <end position="380"/>
    </location>
</feature>
<comment type="subcellular location">
    <subcellularLocation>
        <location evidence="1">Membrane</location>
    </subcellularLocation>
</comment>
<accession>A0A0R1YTY1</accession>
<keyword evidence="4" id="KW-1133">Transmembrane helix</keyword>
<dbReference type="PANTHER" id="PTHR46825:SF11">
    <property type="entry name" value="PENICILLIN-BINDING PROTEIN 4"/>
    <property type="match status" value="1"/>
</dbReference>
<dbReference type="SUPFAM" id="SSF56601">
    <property type="entry name" value="beta-lactamase/transpeptidase-like"/>
    <property type="match status" value="1"/>
</dbReference>
<gene>
    <name evidence="6" type="ORF">FC51_GL000664</name>
</gene>
<organism evidence="6 7">
    <name type="scientific">Lentilactobacillus parabuchneri DSM 5707 = NBRC 107865</name>
    <dbReference type="NCBI Taxonomy" id="1423784"/>
    <lineage>
        <taxon>Bacteria</taxon>
        <taxon>Bacillati</taxon>
        <taxon>Bacillota</taxon>
        <taxon>Bacilli</taxon>
        <taxon>Lactobacillales</taxon>
        <taxon>Lactobacillaceae</taxon>
        <taxon>Lentilactobacillus</taxon>
    </lineage>
</organism>
<protein>
    <submittedName>
        <fullName evidence="6">Beta-lactamase</fullName>
    </submittedName>
</protein>
<dbReference type="Proteomes" id="UP000051957">
    <property type="component" value="Unassembled WGS sequence"/>
</dbReference>
<evidence type="ECO:0000256" key="4">
    <source>
        <dbReference type="SAM" id="Phobius"/>
    </source>
</evidence>
<dbReference type="GO" id="GO:0016020">
    <property type="term" value="C:membrane"/>
    <property type="evidence" value="ECO:0007669"/>
    <property type="project" value="UniProtKB-SubCell"/>
</dbReference>
<dbReference type="PANTHER" id="PTHR46825">
    <property type="entry name" value="D-ALANYL-D-ALANINE-CARBOXYPEPTIDASE/ENDOPEPTIDASE AMPH"/>
    <property type="match status" value="1"/>
</dbReference>
<dbReference type="PATRIC" id="fig|1423784.4.peg.663"/>
<dbReference type="Pfam" id="PF00144">
    <property type="entry name" value="Beta-lactamase"/>
    <property type="match status" value="1"/>
</dbReference>
<evidence type="ECO:0000259" key="5">
    <source>
        <dbReference type="Pfam" id="PF00144"/>
    </source>
</evidence>
<evidence type="ECO:0000256" key="2">
    <source>
        <dbReference type="ARBA" id="ARBA00023136"/>
    </source>
</evidence>
<dbReference type="GeneID" id="69802676"/>
<dbReference type="EMBL" id="AZGK01000012">
    <property type="protein sequence ID" value="KRM45959.1"/>
    <property type="molecule type" value="Genomic_DNA"/>
</dbReference>
<evidence type="ECO:0000256" key="1">
    <source>
        <dbReference type="ARBA" id="ARBA00004370"/>
    </source>
</evidence>
<dbReference type="RefSeq" id="WP_057909661.1">
    <property type="nucleotide sequence ID" value="NZ_AZGK01000012.1"/>
</dbReference>
<dbReference type="AlphaFoldDB" id="A0A0R1YTY1"/>